<dbReference type="EMBL" id="FXAH01000015">
    <property type="protein sequence ID" value="SMF69206.1"/>
    <property type="molecule type" value="Genomic_DNA"/>
</dbReference>
<reference evidence="2" key="1">
    <citation type="submission" date="2017-04" db="EMBL/GenBank/DDBJ databases">
        <authorList>
            <person name="Varghese N."/>
            <person name="Submissions S."/>
        </authorList>
    </citation>
    <scope>NUCLEOTIDE SEQUENCE [LARGE SCALE GENOMIC DNA]</scope>
    <source>
        <strain evidence="2">Ballard 720</strain>
    </source>
</reference>
<protein>
    <submittedName>
        <fullName evidence="1">Uncharacterized protein</fullName>
    </submittedName>
</protein>
<evidence type="ECO:0000313" key="1">
    <source>
        <dbReference type="EMBL" id="SMF69206.1"/>
    </source>
</evidence>
<sequence length="82" mass="9098">MPANILNLPAYAVLAVEHDAVRRNGHVAAVPRRRARGAAAGDYESTTPDEAYEAFGNWYKSIPHGLHGHFEPLTKAFQNWMP</sequence>
<organism evidence="1 2">
    <name type="scientific">Trinickia caryophylli</name>
    <name type="common">Paraburkholderia caryophylli</name>
    <dbReference type="NCBI Taxonomy" id="28094"/>
    <lineage>
        <taxon>Bacteria</taxon>
        <taxon>Pseudomonadati</taxon>
        <taxon>Pseudomonadota</taxon>
        <taxon>Betaproteobacteria</taxon>
        <taxon>Burkholderiales</taxon>
        <taxon>Burkholderiaceae</taxon>
        <taxon>Trinickia</taxon>
    </lineage>
</organism>
<evidence type="ECO:0000313" key="2">
    <source>
        <dbReference type="Proteomes" id="UP000192911"/>
    </source>
</evidence>
<name>A0A1X7GG64_TRICW</name>
<dbReference type="Proteomes" id="UP000192911">
    <property type="component" value="Unassembled WGS sequence"/>
</dbReference>
<accession>A0A1X7GG64</accession>
<proteinExistence type="predicted"/>
<keyword evidence="2" id="KW-1185">Reference proteome</keyword>
<dbReference type="STRING" id="28094.SAMN06295900_115143"/>
<gene>
    <name evidence="1" type="ORF">SAMN06295900_115143</name>
</gene>
<dbReference type="AlphaFoldDB" id="A0A1X7GG64"/>
<dbReference type="RefSeq" id="WP_233212125.1">
    <property type="nucleotide sequence ID" value="NZ_BSQD01000008.1"/>
</dbReference>